<dbReference type="RefSeq" id="WP_084409716.1">
    <property type="nucleotide sequence ID" value="NZ_FWXR01000006.1"/>
</dbReference>
<dbReference type="OrthoDB" id="9800421at2"/>
<accession>A0A1W2BD10</accession>
<proteinExistence type="predicted"/>
<evidence type="ECO:0000313" key="2">
    <source>
        <dbReference type="Proteomes" id="UP000192656"/>
    </source>
</evidence>
<sequence>MTVITPTGEKPDAYGAAETIEEALAMDGVPLLPLALAPAYSEKRPEARFALLVANDTPVDEIAPFFGQAETIAVAFPAFADGRGFSLAKRLRRDGYEGTLRARGPLIADQFADALACGFDEVDLPETMANRQPVQQWLEAKDSMSVHYQTGYGEDRSILQQRLAARR</sequence>
<dbReference type="Pfam" id="PF06073">
    <property type="entry name" value="DUF934"/>
    <property type="match status" value="1"/>
</dbReference>
<evidence type="ECO:0000313" key="1">
    <source>
        <dbReference type="EMBL" id="SMC70612.1"/>
    </source>
</evidence>
<name>A0A1W2BD10_9HYPH</name>
<dbReference type="EMBL" id="FWXR01000006">
    <property type="protein sequence ID" value="SMC70612.1"/>
    <property type="molecule type" value="Genomic_DNA"/>
</dbReference>
<keyword evidence="2" id="KW-1185">Reference proteome</keyword>
<organism evidence="1 2">
    <name type="scientific">Fulvimarina manganoxydans</name>
    <dbReference type="NCBI Taxonomy" id="937218"/>
    <lineage>
        <taxon>Bacteria</taxon>
        <taxon>Pseudomonadati</taxon>
        <taxon>Pseudomonadota</taxon>
        <taxon>Alphaproteobacteria</taxon>
        <taxon>Hyphomicrobiales</taxon>
        <taxon>Aurantimonadaceae</taxon>
        <taxon>Fulvimarina</taxon>
    </lineage>
</organism>
<protein>
    <submittedName>
        <fullName evidence="1">Uncharacterized conserved protein, DUF934 family</fullName>
    </submittedName>
</protein>
<dbReference type="AlphaFoldDB" id="A0A1W2BD10"/>
<dbReference type="STRING" id="937218.SAMN06297251_10654"/>
<dbReference type="Proteomes" id="UP000192656">
    <property type="component" value="Unassembled WGS sequence"/>
</dbReference>
<reference evidence="1 2" key="1">
    <citation type="submission" date="2017-04" db="EMBL/GenBank/DDBJ databases">
        <authorList>
            <person name="Afonso C.L."/>
            <person name="Miller P.J."/>
            <person name="Scott M.A."/>
            <person name="Spackman E."/>
            <person name="Goraichik I."/>
            <person name="Dimitrov K.M."/>
            <person name="Suarez D.L."/>
            <person name="Swayne D.E."/>
        </authorList>
    </citation>
    <scope>NUCLEOTIDE SEQUENCE [LARGE SCALE GENOMIC DNA]</scope>
    <source>
        <strain evidence="1 2">CGMCC 1.10972</strain>
    </source>
</reference>
<gene>
    <name evidence="1" type="ORF">SAMN06297251_10654</name>
</gene>
<dbReference type="InterPro" id="IPR008318">
    <property type="entry name" value="UCP030820"/>
</dbReference>